<dbReference type="AlphaFoldDB" id="A0A420FHT9"/>
<keyword evidence="2" id="KW-1185">Reference proteome</keyword>
<accession>A0A420FHT9</accession>
<organism evidence="1 2">
    <name type="scientific">Sphingobacterium siyangense</name>
    <dbReference type="NCBI Taxonomy" id="459529"/>
    <lineage>
        <taxon>Bacteria</taxon>
        <taxon>Pseudomonadati</taxon>
        <taxon>Bacteroidota</taxon>
        <taxon>Sphingobacteriia</taxon>
        <taxon>Sphingobacteriales</taxon>
        <taxon>Sphingobacteriaceae</taxon>
        <taxon>Sphingobacterium</taxon>
    </lineage>
</organism>
<dbReference type="EMBL" id="MCAQ01000027">
    <property type="protein sequence ID" value="RKF32496.1"/>
    <property type="molecule type" value="Genomic_DNA"/>
</dbReference>
<evidence type="ECO:0000313" key="2">
    <source>
        <dbReference type="Proteomes" id="UP000286402"/>
    </source>
</evidence>
<dbReference type="Proteomes" id="UP000286402">
    <property type="component" value="Unassembled WGS sequence"/>
</dbReference>
<proteinExistence type="predicted"/>
<protein>
    <submittedName>
        <fullName evidence="1">Uncharacterized protein</fullName>
    </submittedName>
</protein>
<name>A0A420FHT9_9SPHI</name>
<sequence>MKAIYEDLLPLDRPFYEIHEDSYDPLKCIESFWDNYPLVTIREYLYALDLKCKTLGEATESKLEAVQQTLFLADILRALMAYFLVHCRHLDTTQVKLSTLDLNMEEIRLTKKINDFFQSINQPKP</sequence>
<evidence type="ECO:0000313" key="1">
    <source>
        <dbReference type="EMBL" id="RKF32496.1"/>
    </source>
</evidence>
<comment type="caution">
    <text evidence="1">The sequence shown here is derived from an EMBL/GenBank/DDBJ whole genome shotgun (WGS) entry which is preliminary data.</text>
</comment>
<reference evidence="1 2" key="1">
    <citation type="submission" date="2016-07" db="EMBL/GenBank/DDBJ databases">
        <title>Genome analysis of Sphingobacterium siyangense T12B17.</title>
        <authorList>
            <person name="Xu D."/>
            <person name="Su Y."/>
            <person name="Zheng S."/>
        </authorList>
    </citation>
    <scope>NUCLEOTIDE SEQUENCE [LARGE SCALE GENOMIC DNA]</scope>
    <source>
        <strain evidence="1 2">T12B17</strain>
    </source>
</reference>
<gene>
    <name evidence="1" type="ORF">BCY89_15085</name>
</gene>
<dbReference type="RefSeq" id="WP_120335764.1">
    <property type="nucleotide sequence ID" value="NZ_JBBCTW010000003.1"/>
</dbReference>